<organism evidence="2 3">
    <name type="scientific">Glycine soja</name>
    <name type="common">Wild soybean</name>
    <dbReference type="NCBI Taxonomy" id="3848"/>
    <lineage>
        <taxon>Eukaryota</taxon>
        <taxon>Viridiplantae</taxon>
        <taxon>Streptophyta</taxon>
        <taxon>Embryophyta</taxon>
        <taxon>Tracheophyta</taxon>
        <taxon>Spermatophyta</taxon>
        <taxon>Magnoliopsida</taxon>
        <taxon>eudicotyledons</taxon>
        <taxon>Gunneridae</taxon>
        <taxon>Pentapetalae</taxon>
        <taxon>rosids</taxon>
        <taxon>fabids</taxon>
        <taxon>Fabales</taxon>
        <taxon>Fabaceae</taxon>
        <taxon>Papilionoideae</taxon>
        <taxon>50 kb inversion clade</taxon>
        <taxon>NPAAA clade</taxon>
        <taxon>indigoferoid/millettioid clade</taxon>
        <taxon>Phaseoleae</taxon>
        <taxon>Glycine</taxon>
        <taxon>Glycine subgen. Soja</taxon>
    </lineage>
</organism>
<evidence type="ECO:0000313" key="3">
    <source>
        <dbReference type="Proteomes" id="UP000289340"/>
    </source>
</evidence>
<proteinExistence type="predicted"/>
<name>A0A445KEA0_GLYSO</name>
<dbReference type="AlphaFoldDB" id="A0A445KEA0"/>
<keyword evidence="3" id="KW-1185">Reference proteome</keyword>
<feature type="region of interest" description="Disordered" evidence="1">
    <location>
        <begin position="107"/>
        <end position="126"/>
    </location>
</feature>
<feature type="region of interest" description="Disordered" evidence="1">
    <location>
        <begin position="68"/>
        <end position="89"/>
    </location>
</feature>
<evidence type="ECO:0000313" key="2">
    <source>
        <dbReference type="EMBL" id="RZC09165.1"/>
    </source>
</evidence>
<evidence type="ECO:0000256" key="1">
    <source>
        <dbReference type="SAM" id="MobiDB-lite"/>
    </source>
</evidence>
<protein>
    <submittedName>
        <fullName evidence="2">Uncharacterized protein</fullName>
    </submittedName>
</protein>
<gene>
    <name evidence="2" type="ORF">D0Y65_015775</name>
</gene>
<dbReference type="InterPro" id="IPR040411">
    <property type="entry name" value="At5g23160-like"/>
</dbReference>
<comment type="caution">
    <text evidence="2">The sequence shown here is derived from an EMBL/GenBank/DDBJ whole genome shotgun (WGS) entry which is preliminary data.</text>
</comment>
<feature type="region of interest" description="Disordered" evidence="1">
    <location>
        <begin position="134"/>
        <end position="163"/>
    </location>
</feature>
<feature type="compositionally biased region" description="Basic residues" evidence="1">
    <location>
        <begin position="107"/>
        <end position="117"/>
    </location>
</feature>
<accession>A0A445KEA0</accession>
<dbReference type="PANTHER" id="PTHR34379">
    <property type="entry name" value="OS07G0553800 PROTEIN"/>
    <property type="match status" value="1"/>
</dbReference>
<dbReference type="EMBL" id="QZWG01000006">
    <property type="protein sequence ID" value="RZC09165.1"/>
    <property type="molecule type" value="Genomic_DNA"/>
</dbReference>
<sequence length="251" mass="27430">MESPKTRPKTCTNKFRLFRCFKSEFPDDVVFPPPPPRKAKSVNPPLSYIVVPEKQRTALPRALSSAFAATKGAEENASRRQKKMDKEHNNSLRRALMAALNHTSLAKKMKSCKRKTKQGSYSRESSINLSRITSSSSSSLGFTSSSTTTSSTLSSTTSTNASASSSESYLSRSMAMDGTGVAKNKQIIGEKGYFGSNMALSFLLITSILVLIMWGKCCAIAYTSIGFLVVPNCRKRPIKEGAVCEEIELIL</sequence>
<feature type="compositionally biased region" description="Basic and acidic residues" evidence="1">
    <location>
        <begin position="72"/>
        <end position="89"/>
    </location>
</feature>
<dbReference type="Proteomes" id="UP000289340">
    <property type="component" value="Chromosome 6"/>
</dbReference>
<dbReference type="PANTHER" id="PTHR34379:SF6">
    <property type="entry name" value="PROTEIN 3F"/>
    <property type="match status" value="1"/>
</dbReference>
<reference evidence="2 3" key="1">
    <citation type="submission" date="2018-09" db="EMBL/GenBank/DDBJ databases">
        <title>A high-quality reference genome of wild soybean provides a powerful tool to mine soybean genomes.</title>
        <authorList>
            <person name="Xie M."/>
            <person name="Chung C.Y.L."/>
            <person name="Li M.-W."/>
            <person name="Wong F.-L."/>
            <person name="Chan T.-F."/>
            <person name="Lam H.-M."/>
        </authorList>
    </citation>
    <scope>NUCLEOTIDE SEQUENCE [LARGE SCALE GENOMIC DNA]</scope>
    <source>
        <strain evidence="3">cv. W05</strain>
        <tissue evidence="2">Hypocotyl of etiolated seedlings</tissue>
    </source>
</reference>